<evidence type="ECO:0000313" key="3">
    <source>
        <dbReference type="EMBL" id="CAE6525341.1"/>
    </source>
</evidence>
<dbReference type="AlphaFoldDB" id="A0A8H3DIP7"/>
<dbReference type="EMBL" id="CAJMWV010006898">
    <property type="protein sequence ID" value="CAE6525341.1"/>
    <property type="molecule type" value="Genomic_DNA"/>
</dbReference>
<feature type="domain" description="LYC1 C-terminal" evidence="2">
    <location>
        <begin position="122"/>
        <end position="297"/>
    </location>
</feature>
<dbReference type="Pfam" id="PF22998">
    <property type="entry name" value="GNAT_LYC1-like"/>
    <property type="match status" value="1"/>
</dbReference>
<dbReference type="PANTHER" id="PTHR34815:SF2">
    <property type="entry name" value="N-ACETYLTRANSFERASE DOMAIN-CONTAINING PROTEIN"/>
    <property type="match status" value="1"/>
</dbReference>
<proteinExistence type="predicted"/>
<feature type="transmembrane region" description="Helical" evidence="1">
    <location>
        <begin position="20"/>
        <end position="39"/>
    </location>
</feature>
<name>A0A8H3DIP7_9AGAM</name>
<dbReference type="InterPro" id="IPR053013">
    <property type="entry name" value="LAT"/>
</dbReference>
<gene>
    <name evidence="3" type="ORF">RDB_LOCUS150517</name>
</gene>
<sequence length="305" mass="34129">MQFRAYSYRRDTFILPKGETTAIPGIGFGIAAVFTPARYRGKGYAGRMMNLLHFAIAKPEGIPSFPSTWGLAPPFRLEQPCEVSVLYSDVGKFYERCAPGEGVGWTIVDPMTTEWVVEADGNKTAPASVELLSRDDAIKAVAGDLDLFKKDLESKGPSERIHFGFQPTAAWCSFQMHWDDKHPLYMSSPPSFWGAKTKVGEETHFIVWQYEASPKPKLIILYTRATPETFPDLFEAARSVCRAEKHGAIETWNLDEALVPIGGQLGGRTYERGEHLPAMKWYGEPGEVVWVGNNKYVISTRSLRL</sequence>
<reference evidence="3" key="1">
    <citation type="submission" date="2021-01" db="EMBL/GenBank/DDBJ databases">
        <authorList>
            <person name="Kaushik A."/>
        </authorList>
    </citation>
    <scope>NUCLEOTIDE SEQUENCE</scope>
    <source>
        <strain evidence="3">AG3-1AP</strain>
    </source>
</reference>
<evidence type="ECO:0000259" key="2">
    <source>
        <dbReference type="Pfam" id="PF22998"/>
    </source>
</evidence>
<evidence type="ECO:0000313" key="4">
    <source>
        <dbReference type="Proteomes" id="UP000663831"/>
    </source>
</evidence>
<keyword evidence="1" id="KW-0812">Transmembrane</keyword>
<dbReference type="Proteomes" id="UP000663831">
    <property type="component" value="Unassembled WGS sequence"/>
</dbReference>
<dbReference type="InterPro" id="IPR055100">
    <property type="entry name" value="GNAT_LYC1-like"/>
</dbReference>
<organism evidence="3 4">
    <name type="scientific">Rhizoctonia solani</name>
    <dbReference type="NCBI Taxonomy" id="456999"/>
    <lineage>
        <taxon>Eukaryota</taxon>
        <taxon>Fungi</taxon>
        <taxon>Dikarya</taxon>
        <taxon>Basidiomycota</taxon>
        <taxon>Agaricomycotina</taxon>
        <taxon>Agaricomycetes</taxon>
        <taxon>Cantharellales</taxon>
        <taxon>Ceratobasidiaceae</taxon>
        <taxon>Rhizoctonia</taxon>
    </lineage>
</organism>
<keyword evidence="1" id="KW-0472">Membrane</keyword>
<comment type="caution">
    <text evidence="3">The sequence shown here is derived from an EMBL/GenBank/DDBJ whole genome shotgun (WGS) entry which is preliminary data.</text>
</comment>
<accession>A0A8H3DIP7</accession>
<dbReference type="PANTHER" id="PTHR34815">
    <property type="entry name" value="LYSINE ACETYLTRANSFERASE"/>
    <property type="match status" value="1"/>
</dbReference>
<evidence type="ECO:0000256" key="1">
    <source>
        <dbReference type="SAM" id="Phobius"/>
    </source>
</evidence>
<keyword evidence="1" id="KW-1133">Transmembrane helix</keyword>
<protein>
    <recommendedName>
        <fullName evidence="2">LYC1 C-terminal domain-containing protein</fullName>
    </recommendedName>
</protein>